<evidence type="ECO:0000313" key="3">
    <source>
        <dbReference type="Proteomes" id="UP001153620"/>
    </source>
</evidence>
<dbReference type="AlphaFoldDB" id="A0A9N9WMK2"/>
<evidence type="ECO:0000259" key="1">
    <source>
        <dbReference type="PROSITE" id="PS50181"/>
    </source>
</evidence>
<dbReference type="InterPro" id="IPR001810">
    <property type="entry name" value="F-box_dom"/>
</dbReference>
<dbReference type="Proteomes" id="UP001153620">
    <property type="component" value="Chromosome 1"/>
</dbReference>
<reference evidence="2" key="1">
    <citation type="submission" date="2022-01" db="EMBL/GenBank/DDBJ databases">
        <authorList>
            <person name="King R."/>
        </authorList>
    </citation>
    <scope>NUCLEOTIDE SEQUENCE</scope>
</reference>
<accession>A0A9N9WMK2</accession>
<dbReference type="InterPro" id="IPR036047">
    <property type="entry name" value="F-box-like_dom_sf"/>
</dbReference>
<dbReference type="OrthoDB" id="9970076at2759"/>
<evidence type="ECO:0000313" key="2">
    <source>
        <dbReference type="EMBL" id="CAG9801513.1"/>
    </source>
</evidence>
<dbReference type="SUPFAM" id="SSF52047">
    <property type="entry name" value="RNI-like"/>
    <property type="match status" value="1"/>
</dbReference>
<keyword evidence="3" id="KW-1185">Reference proteome</keyword>
<dbReference type="InterPro" id="IPR032675">
    <property type="entry name" value="LRR_dom_sf"/>
</dbReference>
<dbReference type="Gene3D" id="1.20.1280.50">
    <property type="match status" value="1"/>
</dbReference>
<reference evidence="2" key="2">
    <citation type="submission" date="2022-10" db="EMBL/GenBank/DDBJ databases">
        <authorList>
            <consortium name="ENA_rothamsted_submissions"/>
            <consortium name="culmorum"/>
            <person name="King R."/>
        </authorList>
    </citation>
    <scope>NUCLEOTIDE SEQUENCE</scope>
</reference>
<protein>
    <recommendedName>
        <fullName evidence="1">F-box domain-containing protein</fullName>
    </recommendedName>
</protein>
<dbReference type="PROSITE" id="PS50181">
    <property type="entry name" value="FBOX"/>
    <property type="match status" value="1"/>
</dbReference>
<gene>
    <name evidence="2" type="ORF">CHIRRI_LOCUS4439</name>
</gene>
<feature type="domain" description="F-box" evidence="1">
    <location>
        <begin position="1"/>
        <end position="48"/>
    </location>
</feature>
<organism evidence="2 3">
    <name type="scientific">Chironomus riparius</name>
    <dbReference type="NCBI Taxonomy" id="315576"/>
    <lineage>
        <taxon>Eukaryota</taxon>
        <taxon>Metazoa</taxon>
        <taxon>Ecdysozoa</taxon>
        <taxon>Arthropoda</taxon>
        <taxon>Hexapoda</taxon>
        <taxon>Insecta</taxon>
        <taxon>Pterygota</taxon>
        <taxon>Neoptera</taxon>
        <taxon>Endopterygota</taxon>
        <taxon>Diptera</taxon>
        <taxon>Nematocera</taxon>
        <taxon>Chironomoidea</taxon>
        <taxon>Chironomidae</taxon>
        <taxon>Chironominae</taxon>
        <taxon>Chironomus</taxon>
    </lineage>
</organism>
<sequence>MDYINLLPNHVLTKIFGNLSPGMTKSCALVCKRWDEIIGTTSELMKRYQLNLEDIEEHEMKKAMKIQRKHQRVLADWSKSSLNVILRHKLQFLTFTEFEYTPVKLSTLVETLNNLPSLKYFDANLLTLKKSENCLNQVSTNIEQLKCAVEVIGIFACCTVRKLKIYSYRSRSFNKQMNYSIFNFLKTQKDLEELELIGKQFSELFILPDFIVLKFPLKVLKYSSCTPFTHYKEFIKFLNQHKRTLTSLEVDYSTEPQFGIELIHKFALENLINLKHFKIGHLRDNHQISYHELTDSTSITKNVESLAIKARSTDMNENKRFLNMFPNIKKLNFDKSENDEELLCCISEICVNIERLEVSSLDKDFNNPKILFPKLKELIINHDGGDISVFITRHSNTLEKISFKEFDYFPSSFSKSVLSCPNLNYLELNLGELSFASIVMIYSISSRSKPFKLVFTRTRPSFDSNFVTQHYTFNFPEDIAIFKDFWDENECD</sequence>
<dbReference type="Pfam" id="PF12937">
    <property type="entry name" value="F-box-like"/>
    <property type="match status" value="1"/>
</dbReference>
<dbReference type="Gene3D" id="3.80.10.10">
    <property type="entry name" value="Ribonuclease Inhibitor"/>
    <property type="match status" value="1"/>
</dbReference>
<dbReference type="SUPFAM" id="SSF81383">
    <property type="entry name" value="F-box domain"/>
    <property type="match status" value="1"/>
</dbReference>
<dbReference type="EMBL" id="OU895877">
    <property type="protein sequence ID" value="CAG9801513.1"/>
    <property type="molecule type" value="Genomic_DNA"/>
</dbReference>
<name>A0A9N9WMK2_9DIPT</name>
<proteinExistence type="predicted"/>